<dbReference type="RefSeq" id="WP_013873321.1">
    <property type="nucleotide sequence ID" value="NC_015656.1"/>
</dbReference>
<keyword evidence="1" id="KW-0560">Oxidoreductase</keyword>
<dbReference type="InterPro" id="IPR050766">
    <property type="entry name" value="Bact_Lucif_Oxidored"/>
</dbReference>
<feature type="domain" description="Luciferase-like" evidence="3">
    <location>
        <begin position="1"/>
        <end position="309"/>
    </location>
</feature>
<dbReference type="SUPFAM" id="SSF51679">
    <property type="entry name" value="Bacterial luciferase-like"/>
    <property type="match status" value="1"/>
</dbReference>
<organism evidence="4 5">
    <name type="scientific">Candidatus Protofrankia datiscae</name>
    <dbReference type="NCBI Taxonomy" id="2716812"/>
    <lineage>
        <taxon>Bacteria</taxon>
        <taxon>Bacillati</taxon>
        <taxon>Actinomycetota</taxon>
        <taxon>Actinomycetes</taxon>
        <taxon>Frankiales</taxon>
        <taxon>Frankiaceae</taxon>
        <taxon>Protofrankia</taxon>
    </lineage>
</organism>
<dbReference type="EMBL" id="CP002801">
    <property type="protein sequence ID" value="AEH09376.1"/>
    <property type="molecule type" value="Genomic_DNA"/>
</dbReference>
<gene>
    <name evidence="4" type="ordered locus">FsymDg_1941</name>
</gene>
<dbReference type="GO" id="GO:0004497">
    <property type="term" value="F:monooxygenase activity"/>
    <property type="evidence" value="ECO:0007669"/>
    <property type="project" value="UniProtKB-KW"/>
</dbReference>
<name>F8AWN5_9ACTN</name>
<reference evidence="4 5" key="1">
    <citation type="submission" date="2011-05" db="EMBL/GenBank/DDBJ databases">
        <title>Complete sequence of chromosome of Frankia symbiont of Datisca glomerata.</title>
        <authorList>
            <consortium name="US DOE Joint Genome Institute"/>
            <person name="Lucas S."/>
            <person name="Han J."/>
            <person name="Lapidus A."/>
            <person name="Cheng J.-F."/>
            <person name="Goodwin L."/>
            <person name="Pitluck S."/>
            <person name="Peters L."/>
            <person name="Mikhailova N."/>
            <person name="Chertkov O."/>
            <person name="Teshima H."/>
            <person name="Han C."/>
            <person name="Tapia R."/>
            <person name="Land M."/>
            <person name="Hauser L."/>
            <person name="Kyrpides N."/>
            <person name="Ivanova N."/>
            <person name="Pagani I."/>
            <person name="Berry A."/>
            <person name="Pawlowski K."/>
            <person name="Persson T."/>
            <person name="Vanden Heuvel B."/>
            <person name="Benson D."/>
            <person name="Woyke T."/>
        </authorList>
    </citation>
    <scope>NUCLEOTIDE SEQUENCE [LARGE SCALE GENOMIC DNA]</scope>
    <source>
        <strain evidence="5">4085684</strain>
    </source>
</reference>
<dbReference type="Pfam" id="PF00296">
    <property type="entry name" value="Bac_luciferase"/>
    <property type="match status" value="1"/>
</dbReference>
<evidence type="ECO:0000259" key="3">
    <source>
        <dbReference type="Pfam" id="PF00296"/>
    </source>
</evidence>
<dbReference type="KEGG" id="fsy:FsymDg_1941"/>
<dbReference type="PANTHER" id="PTHR30137:SF8">
    <property type="entry name" value="BLR5498 PROTEIN"/>
    <property type="match status" value="1"/>
</dbReference>
<dbReference type="InterPro" id="IPR036661">
    <property type="entry name" value="Luciferase-like_sf"/>
</dbReference>
<dbReference type="Proteomes" id="UP000001549">
    <property type="component" value="Chromosome"/>
</dbReference>
<dbReference type="PANTHER" id="PTHR30137">
    <property type="entry name" value="LUCIFERASE-LIKE MONOOXYGENASE"/>
    <property type="match status" value="1"/>
</dbReference>
<proteinExistence type="predicted"/>
<dbReference type="InterPro" id="IPR011251">
    <property type="entry name" value="Luciferase-like_dom"/>
</dbReference>
<evidence type="ECO:0000313" key="5">
    <source>
        <dbReference type="Proteomes" id="UP000001549"/>
    </source>
</evidence>
<dbReference type="GO" id="GO:0005829">
    <property type="term" value="C:cytosol"/>
    <property type="evidence" value="ECO:0007669"/>
    <property type="project" value="TreeGrafter"/>
</dbReference>
<dbReference type="GO" id="GO:0016705">
    <property type="term" value="F:oxidoreductase activity, acting on paired donors, with incorporation or reduction of molecular oxygen"/>
    <property type="evidence" value="ECO:0007669"/>
    <property type="project" value="InterPro"/>
</dbReference>
<accession>F8AWN5</accession>
<dbReference type="AlphaFoldDB" id="F8AWN5"/>
<dbReference type="HOGENOM" id="CLU_027853_3_0_11"/>
<keyword evidence="5" id="KW-1185">Reference proteome</keyword>
<protein>
    <submittedName>
        <fullName evidence="4">Luciferase-like, subgroup</fullName>
    </submittedName>
</protein>
<keyword evidence="2" id="KW-0503">Monooxygenase</keyword>
<dbReference type="STRING" id="656024.FsymDg_1941"/>
<evidence type="ECO:0000256" key="2">
    <source>
        <dbReference type="ARBA" id="ARBA00023033"/>
    </source>
</evidence>
<dbReference type="Gene3D" id="3.20.20.30">
    <property type="entry name" value="Luciferase-like domain"/>
    <property type="match status" value="1"/>
</dbReference>
<evidence type="ECO:0000256" key="1">
    <source>
        <dbReference type="ARBA" id="ARBA00023002"/>
    </source>
</evidence>
<sequence length="356" mass="38282">MRVGINYLSPSTAIDQESTREKYRDFFDQVEWANDKGFTGIWITEHHFSSYSLSASPLLLLTKAAAIAPDLRLGTGILVLPLWDPVRLVADVSTLDAISDGRVDLGIGRGYQPHEFHGFGRDLANSREVFEESVELILQFLTRSETSFTGRYHHIDTTVTVLPRPVQTPHPPVWLAAATEESTAFAVRHGFHHLGLALSSPADLAERRRFIDSLAEQAPPGATDTEFSANRFVFVGTDPDAREAAVREVARQLGASRALAQGGVPVDGVVPGLLGTVDPADEALARDRLVGGSPQEVLAQFVELAEAGVGYVNAAFQFGALPSDAAFASAKLFAAEVLPVLAEVAPTRPAPLAQPV</sequence>
<evidence type="ECO:0000313" key="4">
    <source>
        <dbReference type="EMBL" id="AEH09376.1"/>
    </source>
</evidence>
<dbReference type="eggNOG" id="COG2141">
    <property type="taxonomic scope" value="Bacteria"/>
</dbReference>